<keyword evidence="2" id="KW-1185">Reference proteome</keyword>
<organism evidence="1 2">
    <name type="scientific">Chara braunii</name>
    <name type="common">Braun's stonewort</name>
    <dbReference type="NCBI Taxonomy" id="69332"/>
    <lineage>
        <taxon>Eukaryota</taxon>
        <taxon>Viridiplantae</taxon>
        <taxon>Streptophyta</taxon>
        <taxon>Charophyceae</taxon>
        <taxon>Charales</taxon>
        <taxon>Characeae</taxon>
        <taxon>Chara</taxon>
    </lineage>
</organism>
<protein>
    <submittedName>
        <fullName evidence="1">Uncharacterized protein</fullName>
    </submittedName>
</protein>
<reference evidence="1 2" key="1">
    <citation type="journal article" date="2018" name="Cell">
        <title>The Chara Genome: Secondary Complexity and Implications for Plant Terrestrialization.</title>
        <authorList>
            <person name="Nishiyama T."/>
            <person name="Sakayama H."/>
            <person name="Vries J.D."/>
            <person name="Buschmann H."/>
            <person name="Saint-Marcoux D."/>
            <person name="Ullrich K.K."/>
            <person name="Haas F.B."/>
            <person name="Vanderstraeten L."/>
            <person name="Becker D."/>
            <person name="Lang D."/>
            <person name="Vosolsobe S."/>
            <person name="Rombauts S."/>
            <person name="Wilhelmsson P.K.I."/>
            <person name="Janitza P."/>
            <person name="Kern R."/>
            <person name="Heyl A."/>
            <person name="Rumpler F."/>
            <person name="Villalobos L.I.A.C."/>
            <person name="Clay J.M."/>
            <person name="Skokan R."/>
            <person name="Toyoda A."/>
            <person name="Suzuki Y."/>
            <person name="Kagoshima H."/>
            <person name="Schijlen E."/>
            <person name="Tajeshwar N."/>
            <person name="Catarino B."/>
            <person name="Hetherington A.J."/>
            <person name="Saltykova A."/>
            <person name="Bonnot C."/>
            <person name="Breuninger H."/>
            <person name="Symeonidi A."/>
            <person name="Radhakrishnan G.V."/>
            <person name="Van Nieuwerburgh F."/>
            <person name="Deforce D."/>
            <person name="Chang C."/>
            <person name="Karol K.G."/>
            <person name="Hedrich R."/>
            <person name="Ulvskov P."/>
            <person name="Glockner G."/>
            <person name="Delwiche C.F."/>
            <person name="Petrasek J."/>
            <person name="Van de Peer Y."/>
            <person name="Friml J."/>
            <person name="Beilby M."/>
            <person name="Dolan L."/>
            <person name="Kohara Y."/>
            <person name="Sugano S."/>
            <person name="Fujiyama A."/>
            <person name="Delaux P.-M."/>
            <person name="Quint M."/>
            <person name="TheiBen G."/>
            <person name="Hagemann M."/>
            <person name="Harholt J."/>
            <person name="Dunand C."/>
            <person name="Zachgo S."/>
            <person name="Langdale J."/>
            <person name="Maumus F."/>
            <person name="Straeten D.V.D."/>
            <person name="Gould S.B."/>
            <person name="Rensing S.A."/>
        </authorList>
    </citation>
    <scope>NUCLEOTIDE SEQUENCE [LARGE SCALE GENOMIC DNA]</scope>
    <source>
        <strain evidence="1 2">S276</strain>
    </source>
</reference>
<gene>
    <name evidence="1" type="ORF">CBR_g81343</name>
</gene>
<evidence type="ECO:0000313" key="1">
    <source>
        <dbReference type="EMBL" id="GBG47699.1"/>
    </source>
</evidence>
<dbReference type="Proteomes" id="UP000265515">
    <property type="component" value="Unassembled WGS sequence"/>
</dbReference>
<accession>A0A388JL58</accession>
<proteinExistence type="predicted"/>
<feature type="non-terminal residue" evidence="1">
    <location>
        <position position="1"/>
    </location>
</feature>
<dbReference type="AlphaFoldDB" id="A0A388JL58"/>
<sequence>AEQVYNGVVMGQVQVCLTENVLLGSESEAVGIKFGLKDGPEEGRERKQTGVMRCYVLGNGSAGTYL</sequence>
<dbReference type="Gramene" id="GBG47699">
    <property type="protein sequence ID" value="GBG47699"/>
    <property type="gene ID" value="CBR_g81343"/>
</dbReference>
<name>A0A388JL58_CHABU</name>
<comment type="caution">
    <text evidence="1">The sequence shown here is derived from an EMBL/GenBank/DDBJ whole genome shotgun (WGS) entry which is preliminary data.</text>
</comment>
<evidence type="ECO:0000313" key="2">
    <source>
        <dbReference type="Proteomes" id="UP000265515"/>
    </source>
</evidence>
<dbReference type="EMBL" id="BFEA01004700">
    <property type="protein sequence ID" value="GBG47699.1"/>
    <property type="molecule type" value="Genomic_DNA"/>
</dbReference>